<dbReference type="InterPro" id="IPR036388">
    <property type="entry name" value="WH-like_DNA-bd_sf"/>
</dbReference>
<dbReference type="Pfam" id="PF02805">
    <property type="entry name" value="Ada_Zn_binding"/>
    <property type="match status" value="1"/>
</dbReference>
<keyword evidence="2" id="KW-0010">Activator</keyword>
<evidence type="ECO:0000256" key="1">
    <source>
        <dbReference type="ARBA" id="ARBA00022763"/>
    </source>
</evidence>
<evidence type="ECO:0000313" key="6">
    <source>
        <dbReference type="Proteomes" id="UP001596012"/>
    </source>
</evidence>
<dbReference type="PANTHER" id="PTHR10815:SF13">
    <property type="entry name" value="METHYLATED-DNA--PROTEIN-CYSTEINE METHYLTRANSFERASE"/>
    <property type="match status" value="1"/>
</dbReference>
<proteinExistence type="predicted"/>
<dbReference type="Gene3D" id="3.40.10.10">
    <property type="entry name" value="DNA Methylphosphotriester Repair Domain"/>
    <property type="match status" value="1"/>
</dbReference>
<dbReference type="InterPro" id="IPR004026">
    <property type="entry name" value="Ada_DNA_repair_Zn-bd"/>
</dbReference>
<gene>
    <name evidence="5" type="ORF">ACFPH6_43370</name>
</gene>
<keyword evidence="6" id="KW-1185">Reference proteome</keyword>
<reference evidence="6" key="1">
    <citation type="journal article" date="2019" name="Int. J. Syst. Evol. Microbiol.">
        <title>The Global Catalogue of Microorganisms (GCM) 10K type strain sequencing project: providing services to taxonomists for standard genome sequencing and annotation.</title>
        <authorList>
            <consortium name="The Broad Institute Genomics Platform"/>
            <consortium name="The Broad Institute Genome Sequencing Center for Infectious Disease"/>
            <person name="Wu L."/>
            <person name="Ma J."/>
        </authorList>
    </citation>
    <scope>NUCLEOTIDE SEQUENCE [LARGE SCALE GENOMIC DNA]</scope>
    <source>
        <strain evidence="6">DT43</strain>
    </source>
</reference>
<dbReference type="SUPFAM" id="SSF57884">
    <property type="entry name" value="Ada DNA repair protein, N-terminal domain (N-Ada 10)"/>
    <property type="match status" value="1"/>
</dbReference>
<protein>
    <submittedName>
        <fullName evidence="5">MGMT family protein</fullName>
    </submittedName>
</protein>
<dbReference type="RefSeq" id="WP_386353241.1">
    <property type="nucleotide sequence ID" value="NZ_JBHSFG010000087.1"/>
</dbReference>
<sequence>MNYRNDEEEQRVEGQLENGLADLAAPAPDDFALRVLQRVGIPRERYDTYSHLDSTAGGLYVAYSSDAVTGSAVDIMVEGPDEFERLHHARTGRTAIPTSAVFPGLRPALRTGRAKRLPIDLSGLTELESAVLGAVRSIPSGQLRPITWLAREASVPSATGPILSALSKNPVPVLIPCHRVTYETGTPCDAAYTERVGRALRSAEGIDMLRLEELSQRGAVFLGSDTTRIYCHPTCAHARRITRPHQIPFRNARDARQAGYRACKSCRPTTV</sequence>
<dbReference type="PANTHER" id="PTHR10815">
    <property type="entry name" value="METHYLATED-DNA--PROTEIN-CYSTEINE METHYLTRANSFERASE"/>
    <property type="match status" value="1"/>
</dbReference>
<dbReference type="Gene3D" id="1.10.10.10">
    <property type="entry name" value="Winged helix-like DNA-binding domain superfamily/Winged helix DNA-binding domain"/>
    <property type="match status" value="1"/>
</dbReference>
<evidence type="ECO:0000256" key="2">
    <source>
        <dbReference type="ARBA" id="ARBA00023159"/>
    </source>
</evidence>
<dbReference type="InterPro" id="IPR035451">
    <property type="entry name" value="Ada-like_dom_sf"/>
</dbReference>
<feature type="domain" description="Methylated-DNA-[protein]-cysteine S-methyltransferase DNA binding" evidence="3">
    <location>
        <begin position="128"/>
        <end position="205"/>
    </location>
</feature>
<dbReference type="CDD" id="cd06445">
    <property type="entry name" value="ATase"/>
    <property type="match status" value="1"/>
</dbReference>
<evidence type="ECO:0000259" key="4">
    <source>
        <dbReference type="Pfam" id="PF02805"/>
    </source>
</evidence>
<comment type="caution">
    <text evidence="5">The sequence shown here is derived from an EMBL/GenBank/DDBJ whole genome shotgun (WGS) entry which is preliminary data.</text>
</comment>
<dbReference type="InterPro" id="IPR014048">
    <property type="entry name" value="MethylDNA_cys_MeTrfase_DNA-bd"/>
</dbReference>
<dbReference type="InterPro" id="IPR036217">
    <property type="entry name" value="MethylDNA_cys_MeTrfase_DNAb"/>
</dbReference>
<dbReference type="Pfam" id="PF01035">
    <property type="entry name" value="DNA_binding_1"/>
    <property type="match status" value="1"/>
</dbReference>
<name>A0ABV8Z2R4_9ACTN</name>
<organism evidence="5 6">
    <name type="scientific">Streptomyces xiangluensis</name>
    <dbReference type="NCBI Taxonomy" id="2665720"/>
    <lineage>
        <taxon>Bacteria</taxon>
        <taxon>Bacillati</taxon>
        <taxon>Actinomycetota</taxon>
        <taxon>Actinomycetes</taxon>
        <taxon>Kitasatosporales</taxon>
        <taxon>Streptomycetaceae</taxon>
        <taxon>Streptomyces</taxon>
    </lineage>
</organism>
<dbReference type="EMBL" id="JBHSFG010000087">
    <property type="protein sequence ID" value="MFC4471255.1"/>
    <property type="molecule type" value="Genomic_DNA"/>
</dbReference>
<keyword evidence="1" id="KW-0227">DNA damage</keyword>
<feature type="domain" description="Ada DNA repair metal-binding" evidence="4">
    <location>
        <begin position="217"/>
        <end position="268"/>
    </location>
</feature>
<evidence type="ECO:0000259" key="3">
    <source>
        <dbReference type="Pfam" id="PF01035"/>
    </source>
</evidence>
<dbReference type="SUPFAM" id="SSF46767">
    <property type="entry name" value="Methylated DNA-protein cysteine methyltransferase, C-terminal domain"/>
    <property type="match status" value="1"/>
</dbReference>
<accession>A0ABV8Z2R4</accession>
<dbReference type="Proteomes" id="UP001596012">
    <property type="component" value="Unassembled WGS sequence"/>
</dbReference>
<evidence type="ECO:0000313" key="5">
    <source>
        <dbReference type="EMBL" id="MFC4471255.1"/>
    </source>
</evidence>